<feature type="compositionally biased region" description="Pro residues" evidence="1">
    <location>
        <begin position="392"/>
        <end position="409"/>
    </location>
</feature>
<dbReference type="Proteomes" id="UP001497525">
    <property type="component" value="Unassembled WGS sequence"/>
</dbReference>
<dbReference type="GO" id="GO:0035591">
    <property type="term" value="F:signaling adaptor activity"/>
    <property type="evidence" value="ECO:0007669"/>
    <property type="project" value="TreeGrafter"/>
</dbReference>
<name>A0AAV2SZB5_CALDB</name>
<feature type="region of interest" description="Disordered" evidence="1">
    <location>
        <begin position="141"/>
        <end position="214"/>
    </location>
</feature>
<dbReference type="PANTHER" id="PTHR45960">
    <property type="entry name" value="GRB2-ASSOCIATED-BINDING PROTEIN"/>
    <property type="match status" value="1"/>
</dbReference>
<feature type="region of interest" description="Disordered" evidence="1">
    <location>
        <begin position="237"/>
        <end position="315"/>
    </location>
</feature>
<gene>
    <name evidence="3" type="ORF">CDAUBV1_LOCUS2603</name>
</gene>
<dbReference type="PANTHER" id="PTHR45960:SF2">
    <property type="entry name" value="PROTEIN DAUGHTER OF SEVENLESS"/>
    <property type="match status" value="1"/>
</dbReference>
<evidence type="ECO:0000313" key="4">
    <source>
        <dbReference type="Proteomes" id="UP001497525"/>
    </source>
</evidence>
<feature type="domain" description="PH" evidence="2">
    <location>
        <begin position="19"/>
        <end position="135"/>
    </location>
</feature>
<dbReference type="Pfam" id="PF00169">
    <property type="entry name" value="PH"/>
    <property type="match status" value="1"/>
</dbReference>
<evidence type="ECO:0000313" key="3">
    <source>
        <dbReference type="EMBL" id="CAL5130542.1"/>
    </source>
</evidence>
<dbReference type="SMART" id="SM00233">
    <property type="entry name" value="PH"/>
    <property type="match status" value="1"/>
</dbReference>
<proteinExistence type="predicted"/>
<feature type="compositionally biased region" description="Low complexity" evidence="1">
    <location>
        <begin position="458"/>
        <end position="477"/>
    </location>
</feature>
<dbReference type="AlphaFoldDB" id="A0AAV2SZB5"/>
<feature type="region of interest" description="Disordered" evidence="1">
    <location>
        <begin position="328"/>
        <end position="362"/>
    </location>
</feature>
<dbReference type="InterPro" id="IPR001849">
    <property type="entry name" value="PH_domain"/>
</dbReference>
<dbReference type="SUPFAM" id="SSF50729">
    <property type="entry name" value="PH domain-like"/>
    <property type="match status" value="1"/>
</dbReference>
<feature type="region of interest" description="Disordered" evidence="1">
    <location>
        <begin position="384"/>
        <end position="425"/>
    </location>
</feature>
<evidence type="ECO:0000256" key="1">
    <source>
        <dbReference type="SAM" id="MobiDB-lite"/>
    </source>
</evidence>
<organism evidence="3 4">
    <name type="scientific">Calicophoron daubneyi</name>
    <name type="common">Rumen fluke</name>
    <name type="synonym">Paramphistomum daubneyi</name>
    <dbReference type="NCBI Taxonomy" id="300641"/>
    <lineage>
        <taxon>Eukaryota</taxon>
        <taxon>Metazoa</taxon>
        <taxon>Spiralia</taxon>
        <taxon>Lophotrochozoa</taxon>
        <taxon>Platyhelminthes</taxon>
        <taxon>Trematoda</taxon>
        <taxon>Digenea</taxon>
        <taxon>Plagiorchiida</taxon>
        <taxon>Pronocephalata</taxon>
        <taxon>Paramphistomoidea</taxon>
        <taxon>Paramphistomidae</taxon>
        <taxon>Calicophoron</taxon>
    </lineage>
</organism>
<feature type="compositionally biased region" description="Polar residues" evidence="1">
    <location>
        <begin position="295"/>
        <end position="308"/>
    </location>
</feature>
<dbReference type="Gene3D" id="2.30.29.30">
    <property type="entry name" value="Pleckstrin-homology domain (PH domain)/Phosphotyrosine-binding domain (PTB)"/>
    <property type="match status" value="1"/>
</dbReference>
<comment type="caution">
    <text evidence="3">The sequence shown here is derived from an EMBL/GenBank/DDBJ whole genome shotgun (WGS) entry which is preliminary data.</text>
</comment>
<dbReference type="InterPro" id="IPR046355">
    <property type="entry name" value="Gab1-4-like"/>
</dbReference>
<sequence>MRDIIMCGFLVKSPPDVADNGKSGKLFRDLYCGGRPPRLLRKRWRERYCVLYKLRSQNKTEVYFEYYKDSNCLKLKGRVDLESCECIVHNAEVESWSNVFSIHTLYNQRRRIYYFAAPNPEIMSTWVQNLVTVTGFVDTTQPTLERRPTTTVPPLLSPRPSTTAAPNPSWVGRDSAAPLNRATGREGSTQPWSEEGYGDLDSAGVDYLMSGPEDDQDGYYKLPCSAHSYVNLSPQGDHENEVCSGDSAKNTRTSCPTLPARIPVTRPVASAENLTDAPPRPQKDGIPSGGEQPKESGTAQNGSTTESAQLGERRSSNNSVYFNVWESGHEEDTPCAKEPLPAQRKQQTMPPPAVSKRQQMPSYPARVYRRSQLVSDYHQLSAALPSQVPARRPVPAPLPAQKPVPPPRAPTTTTTTTSAIVTLPPSVPPTFGRAASVETCTDIPLPFRAPGLGNVADSSVESNSSCSSNSLLSLPSSEHNGDVDKNRELSTLRPPESSFSSGAPLEHAPPPPSTTTTTAATTTTISTTTCEGSPSSHLVTPNQNDVVLKPSASHCDSNGVEVSTHRPNQQLNYIEPCNLDLGTESANGPGSRTNHPVASSNVKGRVLTDHVRCVAPPEQTDTGNIPPLCARNLPSKRWATGTAIPNPTGATVTEKEDYKIEYKEIDPISTNALAVVTKRYLDDDTTT</sequence>
<feature type="compositionally biased region" description="Low complexity" evidence="1">
    <location>
        <begin position="410"/>
        <end position="424"/>
    </location>
</feature>
<feature type="compositionally biased region" description="Polar residues" evidence="1">
    <location>
        <begin position="247"/>
        <end position="256"/>
    </location>
</feature>
<dbReference type="GO" id="GO:0007165">
    <property type="term" value="P:signal transduction"/>
    <property type="evidence" value="ECO:0007669"/>
    <property type="project" value="TreeGrafter"/>
</dbReference>
<dbReference type="GO" id="GO:0005737">
    <property type="term" value="C:cytoplasm"/>
    <property type="evidence" value="ECO:0007669"/>
    <property type="project" value="TreeGrafter"/>
</dbReference>
<dbReference type="InterPro" id="IPR011993">
    <property type="entry name" value="PH-like_dom_sf"/>
</dbReference>
<dbReference type="PROSITE" id="PS50003">
    <property type="entry name" value="PH_DOMAIN"/>
    <property type="match status" value="1"/>
</dbReference>
<reference evidence="3" key="1">
    <citation type="submission" date="2024-06" db="EMBL/GenBank/DDBJ databases">
        <authorList>
            <person name="Liu X."/>
            <person name="Lenzi L."/>
            <person name="Haldenby T S."/>
            <person name="Uol C."/>
        </authorList>
    </citation>
    <scope>NUCLEOTIDE SEQUENCE</scope>
</reference>
<feature type="region of interest" description="Disordered" evidence="1">
    <location>
        <begin position="547"/>
        <end position="568"/>
    </location>
</feature>
<protein>
    <recommendedName>
        <fullName evidence="2">PH domain-containing protein</fullName>
    </recommendedName>
</protein>
<dbReference type="EMBL" id="CAXLJL010000068">
    <property type="protein sequence ID" value="CAL5130542.1"/>
    <property type="molecule type" value="Genomic_DNA"/>
</dbReference>
<feature type="compositionally biased region" description="Basic and acidic residues" evidence="1">
    <location>
        <begin position="479"/>
        <end position="490"/>
    </location>
</feature>
<evidence type="ECO:0000259" key="2">
    <source>
        <dbReference type="PROSITE" id="PS50003"/>
    </source>
</evidence>
<feature type="region of interest" description="Disordered" evidence="1">
    <location>
        <begin position="456"/>
        <end position="520"/>
    </location>
</feature>
<accession>A0AAV2SZB5</accession>